<dbReference type="InterPro" id="IPR014746">
    <property type="entry name" value="Gln_synth/guanido_kin_cat_dom"/>
</dbReference>
<keyword evidence="2" id="KW-0436">Ligase</keyword>
<protein>
    <submittedName>
        <fullName evidence="2">Glutamate--cysteine ligase</fullName>
    </submittedName>
</protein>
<keyword evidence="3" id="KW-1185">Reference proteome</keyword>
<comment type="catalytic activity">
    <reaction evidence="1">
        <text>L-cysteine + L-glutamate + ATP = gamma-L-glutamyl-L-cysteine + ADP + phosphate + H(+)</text>
        <dbReference type="Rhea" id="RHEA:13285"/>
        <dbReference type="ChEBI" id="CHEBI:15378"/>
        <dbReference type="ChEBI" id="CHEBI:29985"/>
        <dbReference type="ChEBI" id="CHEBI:30616"/>
        <dbReference type="ChEBI" id="CHEBI:35235"/>
        <dbReference type="ChEBI" id="CHEBI:43474"/>
        <dbReference type="ChEBI" id="CHEBI:58173"/>
        <dbReference type="ChEBI" id="CHEBI:456216"/>
        <dbReference type="EC" id="6.3.2.2"/>
    </reaction>
</comment>
<comment type="caution">
    <text evidence="2">The sequence shown here is derived from an EMBL/GenBank/DDBJ whole genome shotgun (WGS) entry which is preliminary data.</text>
</comment>
<dbReference type="PANTHER" id="PTHR36510:SF3">
    <property type="entry name" value="CONSERVED PROTEIN"/>
    <property type="match status" value="1"/>
</dbReference>
<dbReference type="PANTHER" id="PTHR36510">
    <property type="entry name" value="GLUTAMATE--CYSTEINE LIGASE 2-RELATED"/>
    <property type="match status" value="1"/>
</dbReference>
<gene>
    <name evidence="2" type="ORF">H7344_01000</name>
</gene>
<dbReference type="InterPro" id="IPR016602">
    <property type="entry name" value="UCP012666"/>
</dbReference>
<dbReference type="Proteomes" id="UP000604001">
    <property type="component" value="Unassembled WGS sequence"/>
</dbReference>
<name>A0ABR6U455_9ACTN</name>
<dbReference type="SUPFAM" id="SSF55931">
    <property type="entry name" value="Glutamine synthetase/guanido kinase"/>
    <property type="match status" value="1"/>
</dbReference>
<accession>A0ABR6U455</accession>
<evidence type="ECO:0000313" key="2">
    <source>
        <dbReference type="EMBL" id="MBC2958868.1"/>
    </source>
</evidence>
<sequence>MGEEVDAQEFSRNDRTRHREKVRRCLDVFARMLRDSRFDTDDPMTGLEVELNLVDERGDPALRNAVALEAIADPDFQTELGQFNIEINVPPARLREGGLTTFEDTLRRSLNDAEAKSAAVGAHLVMIGILPTLTGEHMSPDSLSPNPRYKLLSEQILDARGEDISISIDGPERLVTTTDSIVPEAACTSTQFHVQTSPAQFASYWNASQAISAVQLAVGANSPYLLGRELWRETRIPLFEQATDTRGEELKAQGVRPRVWFGERWVTSVFDLFEENVRYFPALLPITDEEDPLAVLEGGGTPNLAELRLHNGTIYRWNRPVYDIAGGVPHLRVENRVLAAGPTVADTMANAAFYFGLVRHLAESERPLWSQMSFSAAEENFHVAAQQGIDAHVYWPGVGQVRATELVLRRLLPMARAGLEAWGVDAAESDRLLGIIEQRCLTGVNGAEWFARRMHERSDQERYDALRATLLEYRERMHSNDPVHTWD</sequence>
<reference evidence="2 3" key="1">
    <citation type="submission" date="2020-08" db="EMBL/GenBank/DDBJ databases">
        <title>novel species in genus Nocardioides.</title>
        <authorList>
            <person name="Zhang G."/>
        </authorList>
    </citation>
    <scope>NUCLEOTIDE SEQUENCE [LARGE SCALE GENOMIC DNA]</scope>
    <source>
        <strain evidence="2 3">SC8A-24</strain>
    </source>
</reference>
<organism evidence="2 3">
    <name type="scientific">Nocardioides deserti</name>
    <dbReference type="NCBI Taxonomy" id="1588644"/>
    <lineage>
        <taxon>Bacteria</taxon>
        <taxon>Bacillati</taxon>
        <taxon>Actinomycetota</taxon>
        <taxon>Actinomycetes</taxon>
        <taxon>Propionibacteriales</taxon>
        <taxon>Nocardioidaceae</taxon>
        <taxon>Nocardioides</taxon>
    </lineage>
</organism>
<dbReference type="PIRSF" id="PIRSF012666">
    <property type="entry name" value="UCP012666"/>
    <property type="match status" value="1"/>
</dbReference>
<evidence type="ECO:0000313" key="3">
    <source>
        <dbReference type="Proteomes" id="UP000604001"/>
    </source>
</evidence>
<proteinExistence type="predicted"/>
<dbReference type="Pfam" id="PF04107">
    <property type="entry name" value="GCS2"/>
    <property type="match status" value="1"/>
</dbReference>
<evidence type="ECO:0000256" key="1">
    <source>
        <dbReference type="ARBA" id="ARBA00048819"/>
    </source>
</evidence>
<dbReference type="EMBL" id="JACMYC010000001">
    <property type="protein sequence ID" value="MBC2958868.1"/>
    <property type="molecule type" value="Genomic_DNA"/>
</dbReference>
<dbReference type="Gene3D" id="3.30.590.20">
    <property type="match status" value="1"/>
</dbReference>
<dbReference type="RefSeq" id="WP_186344160.1">
    <property type="nucleotide sequence ID" value="NZ_BMMR01000001.1"/>
</dbReference>
<dbReference type="InterPro" id="IPR006336">
    <property type="entry name" value="GCS2"/>
</dbReference>
<dbReference type="InterPro" id="IPR050141">
    <property type="entry name" value="GCL_type2/YbdK_subfam"/>
</dbReference>
<dbReference type="GO" id="GO:0016874">
    <property type="term" value="F:ligase activity"/>
    <property type="evidence" value="ECO:0007669"/>
    <property type="project" value="UniProtKB-KW"/>
</dbReference>